<dbReference type="EMBL" id="JBBNAF010000008">
    <property type="protein sequence ID" value="KAK9121375.1"/>
    <property type="molecule type" value="Genomic_DNA"/>
</dbReference>
<sequence>MRTLSHMPQHKQSEQENLSFMYTNAHDRAKVKGLQNSTRRHEKELVEAKKILMKTLENDQYLELITVKKEVHSVFKEPYRMLENIRGQSKQSFLAFTGR</sequence>
<keyword evidence="2" id="KW-1185">Reference proteome</keyword>
<reference evidence="1 2" key="1">
    <citation type="submission" date="2024-01" db="EMBL/GenBank/DDBJ databases">
        <title>Genome assemblies of Stephania.</title>
        <authorList>
            <person name="Yang L."/>
        </authorList>
    </citation>
    <scope>NUCLEOTIDE SEQUENCE [LARGE SCALE GENOMIC DNA]</scope>
    <source>
        <strain evidence="1">YNDBR</strain>
        <tissue evidence="1">Leaf</tissue>
    </source>
</reference>
<dbReference type="AlphaFoldDB" id="A0AAP0NXI8"/>
<dbReference type="Proteomes" id="UP001420932">
    <property type="component" value="Unassembled WGS sequence"/>
</dbReference>
<dbReference type="PANTHER" id="PTHR43061">
    <property type="entry name" value="GTP DIPHOSPHOKINASE RSH1, CHLOROPLASTIC-RELATED"/>
    <property type="match status" value="1"/>
</dbReference>
<accession>A0AAP0NXI8</accession>
<evidence type="ECO:0000313" key="2">
    <source>
        <dbReference type="Proteomes" id="UP001420932"/>
    </source>
</evidence>
<protein>
    <submittedName>
        <fullName evidence="1">Uncharacterized protein</fullName>
    </submittedName>
</protein>
<proteinExistence type="predicted"/>
<dbReference type="PANTHER" id="PTHR43061:SF1">
    <property type="entry name" value="GTP DIPHOSPHOKINASE RSH1, CHLOROPLASTIC-RELATED"/>
    <property type="match status" value="1"/>
</dbReference>
<evidence type="ECO:0000313" key="1">
    <source>
        <dbReference type="EMBL" id="KAK9121375.1"/>
    </source>
</evidence>
<comment type="caution">
    <text evidence="1">The sequence shown here is derived from an EMBL/GenBank/DDBJ whole genome shotgun (WGS) entry which is preliminary data.</text>
</comment>
<organism evidence="1 2">
    <name type="scientific">Stephania yunnanensis</name>
    <dbReference type="NCBI Taxonomy" id="152371"/>
    <lineage>
        <taxon>Eukaryota</taxon>
        <taxon>Viridiplantae</taxon>
        <taxon>Streptophyta</taxon>
        <taxon>Embryophyta</taxon>
        <taxon>Tracheophyta</taxon>
        <taxon>Spermatophyta</taxon>
        <taxon>Magnoliopsida</taxon>
        <taxon>Ranunculales</taxon>
        <taxon>Menispermaceae</taxon>
        <taxon>Menispermoideae</taxon>
        <taxon>Cissampelideae</taxon>
        <taxon>Stephania</taxon>
    </lineage>
</organism>
<gene>
    <name evidence="1" type="ORF">Syun_018992</name>
</gene>
<name>A0AAP0NXI8_9MAGN</name>